<sequence length="208" mass="23338">MDTLPDALLVDVLSYLPQRAHLPTCHVSRRFRASWIKLHKRTKSGRYSKSIKDSRASDAGERGNDAFLTSPLQIGNLFESRWSVDRCKSGCGVRTKLLEYYASCGWDGPERFRRVMIGAILRGDVGGMAYLVDASLCLLDDPEYCSTAGAAGRLEALRWMRERGCPWDAAEVYQDAEENLHDAVMEYVVVNSDCHDIQPTYGIGLPWS</sequence>
<reference evidence="1" key="1">
    <citation type="submission" date="2021-01" db="EMBL/GenBank/DDBJ databases">
        <authorList>
            <person name="Corre E."/>
            <person name="Pelletier E."/>
            <person name="Niang G."/>
            <person name="Scheremetjew M."/>
            <person name="Finn R."/>
            <person name="Kale V."/>
            <person name="Holt S."/>
            <person name="Cochrane G."/>
            <person name="Meng A."/>
            <person name="Brown T."/>
            <person name="Cohen L."/>
        </authorList>
    </citation>
    <scope>NUCLEOTIDE SEQUENCE</scope>
    <source>
        <strain evidence="1">Grunow 1884</strain>
    </source>
</reference>
<gene>
    <name evidence="1" type="ORF">OSIN01602_LOCUS19428</name>
</gene>
<dbReference type="InterPro" id="IPR036047">
    <property type="entry name" value="F-box-like_dom_sf"/>
</dbReference>
<evidence type="ECO:0008006" key="2">
    <source>
        <dbReference type="Google" id="ProtNLM"/>
    </source>
</evidence>
<proteinExistence type="predicted"/>
<accession>A0A7S2EVN9</accession>
<organism evidence="1">
    <name type="scientific">Trieres chinensis</name>
    <name type="common">Marine centric diatom</name>
    <name type="synonym">Odontella sinensis</name>
    <dbReference type="NCBI Taxonomy" id="1514140"/>
    <lineage>
        <taxon>Eukaryota</taxon>
        <taxon>Sar</taxon>
        <taxon>Stramenopiles</taxon>
        <taxon>Ochrophyta</taxon>
        <taxon>Bacillariophyta</taxon>
        <taxon>Mediophyceae</taxon>
        <taxon>Biddulphiophycidae</taxon>
        <taxon>Eupodiscales</taxon>
        <taxon>Parodontellaceae</taxon>
        <taxon>Trieres</taxon>
    </lineage>
</organism>
<dbReference type="EMBL" id="HBGO01033676">
    <property type="protein sequence ID" value="CAD9358457.1"/>
    <property type="molecule type" value="Transcribed_RNA"/>
</dbReference>
<name>A0A7S2EVN9_TRICV</name>
<dbReference type="SUPFAM" id="SSF81383">
    <property type="entry name" value="F-box domain"/>
    <property type="match status" value="1"/>
</dbReference>
<evidence type="ECO:0000313" key="1">
    <source>
        <dbReference type="EMBL" id="CAD9358457.1"/>
    </source>
</evidence>
<protein>
    <recommendedName>
        <fullName evidence="2">F-box domain-containing protein</fullName>
    </recommendedName>
</protein>
<dbReference type="AlphaFoldDB" id="A0A7S2EVN9"/>